<gene>
    <name evidence="2" type="ORF">SEVIR_4G086401v2</name>
</gene>
<protein>
    <submittedName>
        <fullName evidence="2">Uncharacterized protein</fullName>
    </submittedName>
</protein>
<keyword evidence="3" id="KW-1185">Reference proteome</keyword>
<dbReference type="AlphaFoldDB" id="A0A4U6UYG7"/>
<evidence type="ECO:0000256" key="1">
    <source>
        <dbReference type="SAM" id="MobiDB-lite"/>
    </source>
</evidence>
<reference evidence="2" key="1">
    <citation type="submission" date="2019-03" db="EMBL/GenBank/DDBJ databases">
        <title>WGS assembly of Setaria viridis.</title>
        <authorList>
            <person name="Huang P."/>
            <person name="Jenkins J."/>
            <person name="Grimwood J."/>
            <person name="Barry K."/>
            <person name="Healey A."/>
            <person name="Mamidi S."/>
            <person name="Sreedasyam A."/>
            <person name="Shu S."/>
            <person name="Feldman M."/>
            <person name="Wu J."/>
            <person name="Yu Y."/>
            <person name="Chen C."/>
            <person name="Johnson J."/>
            <person name="Rokhsar D."/>
            <person name="Baxter I."/>
            <person name="Schmutz J."/>
            <person name="Brutnell T."/>
            <person name="Kellogg E."/>
        </authorList>
    </citation>
    <scope>NUCLEOTIDE SEQUENCE [LARGE SCALE GENOMIC DNA]</scope>
</reference>
<name>A0A4U6UYG7_SETVI</name>
<dbReference type="EMBL" id="CM016555">
    <property type="protein sequence ID" value="TKW20414.1"/>
    <property type="molecule type" value="Genomic_DNA"/>
</dbReference>
<sequence length="123" mass="11693">MRPAGRGGAPVAGAAEHPATSSSSPSRAAVPVRPGVRGPRAAPRGVQPGGGRRPAGAASACGPGGAAARRAGAAPREPAAAARQCGEAEQSRGGRARGGAVRGGAGGSDGGASGRHSFLFCFF</sequence>
<proteinExistence type="predicted"/>
<feature type="compositionally biased region" description="Low complexity" evidence="1">
    <location>
        <begin position="11"/>
        <end position="46"/>
    </location>
</feature>
<dbReference type="Gramene" id="TKW20414">
    <property type="protein sequence ID" value="TKW20414"/>
    <property type="gene ID" value="SEVIR_4G086401v2"/>
</dbReference>
<feature type="compositionally biased region" description="Gly residues" evidence="1">
    <location>
        <begin position="1"/>
        <end position="10"/>
    </location>
</feature>
<feature type="compositionally biased region" description="Low complexity" evidence="1">
    <location>
        <begin position="54"/>
        <end position="83"/>
    </location>
</feature>
<dbReference type="Proteomes" id="UP000298652">
    <property type="component" value="Chromosome 4"/>
</dbReference>
<evidence type="ECO:0000313" key="3">
    <source>
        <dbReference type="Proteomes" id="UP000298652"/>
    </source>
</evidence>
<organism evidence="2 3">
    <name type="scientific">Setaria viridis</name>
    <name type="common">Green bristlegrass</name>
    <name type="synonym">Setaria italica subsp. viridis</name>
    <dbReference type="NCBI Taxonomy" id="4556"/>
    <lineage>
        <taxon>Eukaryota</taxon>
        <taxon>Viridiplantae</taxon>
        <taxon>Streptophyta</taxon>
        <taxon>Embryophyta</taxon>
        <taxon>Tracheophyta</taxon>
        <taxon>Spermatophyta</taxon>
        <taxon>Magnoliopsida</taxon>
        <taxon>Liliopsida</taxon>
        <taxon>Poales</taxon>
        <taxon>Poaceae</taxon>
        <taxon>PACMAD clade</taxon>
        <taxon>Panicoideae</taxon>
        <taxon>Panicodae</taxon>
        <taxon>Paniceae</taxon>
        <taxon>Cenchrinae</taxon>
        <taxon>Setaria</taxon>
    </lineage>
</organism>
<feature type="region of interest" description="Disordered" evidence="1">
    <location>
        <begin position="1"/>
        <end position="113"/>
    </location>
</feature>
<accession>A0A4U6UYG7</accession>
<evidence type="ECO:0000313" key="2">
    <source>
        <dbReference type="EMBL" id="TKW20414.1"/>
    </source>
</evidence>
<feature type="compositionally biased region" description="Gly residues" evidence="1">
    <location>
        <begin position="96"/>
        <end position="113"/>
    </location>
</feature>